<dbReference type="Gene3D" id="1.10.760.10">
    <property type="entry name" value="Cytochrome c-like domain"/>
    <property type="match status" value="1"/>
</dbReference>
<dbReference type="eggNOG" id="COG2010">
    <property type="taxonomic scope" value="Bacteria"/>
</dbReference>
<dbReference type="GO" id="GO:0020037">
    <property type="term" value="F:heme binding"/>
    <property type="evidence" value="ECO:0007669"/>
    <property type="project" value="InterPro"/>
</dbReference>
<dbReference type="Pfam" id="PF00034">
    <property type="entry name" value="Cytochrom_C"/>
    <property type="match status" value="1"/>
</dbReference>
<evidence type="ECO:0000256" key="1">
    <source>
        <dbReference type="ARBA" id="ARBA00022617"/>
    </source>
</evidence>
<dbReference type="GO" id="GO:0009055">
    <property type="term" value="F:electron transfer activity"/>
    <property type="evidence" value="ECO:0007669"/>
    <property type="project" value="InterPro"/>
</dbReference>
<evidence type="ECO:0000256" key="2">
    <source>
        <dbReference type="ARBA" id="ARBA00022723"/>
    </source>
</evidence>
<dbReference type="SUPFAM" id="SSF46626">
    <property type="entry name" value="Cytochrome c"/>
    <property type="match status" value="1"/>
</dbReference>
<dbReference type="InterPro" id="IPR036909">
    <property type="entry name" value="Cyt_c-like_dom_sf"/>
</dbReference>
<name>H2BR60_GILLR</name>
<dbReference type="HOGENOM" id="CLU_093848_2_2_10"/>
<dbReference type="GO" id="GO:0046872">
    <property type="term" value="F:metal ion binding"/>
    <property type="evidence" value="ECO:0007669"/>
    <property type="project" value="UniProtKB-KW"/>
</dbReference>
<accession>H2BR60</accession>
<proteinExistence type="predicted"/>
<sequence length="151" mass="16780">MRLIVSFIVFACLLGCKSEKSNNPMAYTSLEENSIAQVPEIQDSESYKRGKDVYLDFCITCHLADGKGITGTFPPLDGSNWLTEKRKESIRAVKHGLQGPIEVNGEKYNMAMAPLGLTDQEVADVMNYVMNSWSNSSKKPVTLEEVKAIEK</sequence>
<dbReference type="EMBL" id="JH594605">
    <property type="protein sequence ID" value="EHQ04379.1"/>
    <property type="molecule type" value="Genomic_DNA"/>
</dbReference>
<dbReference type="OrthoDB" id="9811395at2"/>
<gene>
    <name evidence="6" type="ORF">Gilli_0229</name>
</gene>
<dbReference type="STRING" id="865937.Gilli_0229"/>
<keyword evidence="7" id="KW-1185">Reference proteome</keyword>
<dbReference type="AlphaFoldDB" id="H2BR60"/>
<protein>
    <submittedName>
        <fullName evidence="6">Cytochrome c class I</fullName>
    </submittedName>
</protein>
<evidence type="ECO:0000313" key="7">
    <source>
        <dbReference type="Proteomes" id="UP000003844"/>
    </source>
</evidence>
<evidence type="ECO:0000259" key="5">
    <source>
        <dbReference type="PROSITE" id="PS51007"/>
    </source>
</evidence>
<keyword evidence="1 4" id="KW-0349">Heme</keyword>
<dbReference type="InterPro" id="IPR009056">
    <property type="entry name" value="Cyt_c-like_dom"/>
</dbReference>
<organism evidence="6 7">
    <name type="scientific">Gillisia limnaea (strain DSM 15749 / LMG 21470 / R-8282)</name>
    <dbReference type="NCBI Taxonomy" id="865937"/>
    <lineage>
        <taxon>Bacteria</taxon>
        <taxon>Pseudomonadati</taxon>
        <taxon>Bacteroidota</taxon>
        <taxon>Flavobacteriia</taxon>
        <taxon>Flavobacteriales</taxon>
        <taxon>Flavobacteriaceae</taxon>
        <taxon>Gillisia</taxon>
    </lineage>
</organism>
<keyword evidence="2 4" id="KW-0479">Metal-binding</keyword>
<dbReference type="PANTHER" id="PTHR35008:SF8">
    <property type="entry name" value="ALCOHOL DEHYDROGENASE CYTOCHROME C SUBUNIT"/>
    <property type="match status" value="1"/>
</dbReference>
<dbReference type="InterPro" id="IPR051459">
    <property type="entry name" value="Cytochrome_c-type_DH"/>
</dbReference>
<dbReference type="PROSITE" id="PS51007">
    <property type="entry name" value="CYTC"/>
    <property type="match status" value="1"/>
</dbReference>
<dbReference type="Proteomes" id="UP000003844">
    <property type="component" value="Unassembled WGS sequence"/>
</dbReference>
<evidence type="ECO:0000256" key="3">
    <source>
        <dbReference type="ARBA" id="ARBA00023004"/>
    </source>
</evidence>
<dbReference type="PANTHER" id="PTHR35008">
    <property type="entry name" value="BLL4482 PROTEIN-RELATED"/>
    <property type="match status" value="1"/>
</dbReference>
<reference evidence="7" key="1">
    <citation type="journal article" date="2012" name="Stand. Genomic Sci.">
        <title>Genome sequence of the Antarctic rhodopsins-containing flavobacterium Gillisia limnaea type strain (R-8282(T)).</title>
        <authorList>
            <person name="Riedel T."/>
            <person name="Held B."/>
            <person name="Nolan M."/>
            <person name="Lucas S."/>
            <person name="Lapidus A."/>
            <person name="Tice H."/>
            <person name="Del Rio T.G."/>
            <person name="Cheng J.F."/>
            <person name="Han C."/>
            <person name="Tapia R."/>
            <person name="Goodwin L.A."/>
            <person name="Pitluck S."/>
            <person name="Liolios K."/>
            <person name="Mavromatis K."/>
            <person name="Pagani I."/>
            <person name="Ivanova N."/>
            <person name="Mikhailova N."/>
            <person name="Pati A."/>
            <person name="Chen A."/>
            <person name="Palaniappan K."/>
            <person name="Land M."/>
            <person name="Rohde M."/>
            <person name="Tindall B.J."/>
            <person name="Detter J.C."/>
            <person name="Goker M."/>
            <person name="Bristow J."/>
            <person name="Eisen J.A."/>
            <person name="Markowitz V."/>
            <person name="Hugenholtz P."/>
            <person name="Kyrpides N.C."/>
            <person name="Klenk H.P."/>
            <person name="Woyke T."/>
        </authorList>
    </citation>
    <scope>NUCLEOTIDE SEQUENCE [LARGE SCALE GENOMIC DNA]</scope>
    <source>
        <strain evidence="7">DSM 15749 / LMG 21470 / R-8282</strain>
    </source>
</reference>
<evidence type="ECO:0000256" key="4">
    <source>
        <dbReference type="PROSITE-ProRule" id="PRU00433"/>
    </source>
</evidence>
<dbReference type="RefSeq" id="WP_006987271.1">
    <property type="nucleotide sequence ID" value="NZ_JH594605.1"/>
</dbReference>
<feature type="domain" description="Cytochrome c" evidence="5">
    <location>
        <begin position="45"/>
        <end position="133"/>
    </location>
</feature>
<keyword evidence="3 4" id="KW-0408">Iron</keyword>
<evidence type="ECO:0000313" key="6">
    <source>
        <dbReference type="EMBL" id="EHQ04379.1"/>
    </source>
</evidence>